<protein>
    <submittedName>
        <fullName evidence="7">Putative mitochondrial carnitine O-acetyltransferase</fullName>
    </submittedName>
</protein>
<dbReference type="InterPro" id="IPR042231">
    <property type="entry name" value="Cho/carn_acyl_trans_2"/>
</dbReference>
<evidence type="ECO:0000256" key="5">
    <source>
        <dbReference type="SAM" id="MobiDB-lite"/>
    </source>
</evidence>
<dbReference type="PANTHER" id="PTHR22589:SF29">
    <property type="entry name" value="MITOCHONDRIAL CARNITINE O-ACETYLTRANSFERASE-RELATED"/>
    <property type="match status" value="1"/>
</dbReference>
<comment type="similarity">
    <text evidence="1">Belongs to the carnitine/choline acetyltransferase family.</text>
</comment>
<dbReference type="AlphaFoldDB" id="A0A0W0C962"/>
<sequence>MSELTAVKSRSDPALEATKESKLLKRLPIPPLEDTLKRYLDRVQPLQDEKQFKRTKRTVMSAENLDVMRTLQEKLLQYDQELANETPESSYIEQFWYDSYLLYDQSVVLNVNPYFQLEDDPTILKDVQRDSQYSGPYGKYTLQIKRCAKLVTSILKFIKQVRHGTLAEDKIRTTPLSMDQYKKLFGSSRIPPGPGEESCHLQTDPTSHHIMVMYKSQFYWFDVLDINNFPIFQAPEELEWNLYSIIMDTERHIGDHLQSRDEFIRYLVPMGVFTTESRRVWSNIRDYIYHDSDSTNWKNLKLIDSALFVICLDDLQFDSKDPKTSSQLVQSMLCGTSNINLGEDENSKVPLNIQHGTCMNRWFEKLQLIVTRDGKAGINFEHTGVDGHTVLRFATDIYTDSILSFARGVTKNVPDIFAEKEMEASLMRKQSRANLITIPRKLEWRPDSFLLSSLHFAETRISDLISQYEFVSLDFETYGAAHIKAMFKCSPDAFTQQVFQIAYYALYGKFEAVYEPAMTKTFQNGRTEAIRSVTNQSKKFVKSMFDSKATNAQRIDYLQKAAKEHSRITKECSMGLGQDRHLYALYCVWNEWYRDSLPMPPLFQDHSWSVINNNVLSTSNCGNPCLKNFGFGPVTANGFGIGYVIREDSISIVVSSRHRQTERFVSLLEKSFLEIDRIFRREHERQEALAKVPSYTPQDDKDKKEERENYLRELRKRAGSMSQNTKSDDLQFLLSGYDYFDISVSG</sequence>
<accession>A0A0W0C962</accession>
<dbReference type="Gene3D" id="3.30.559.70">
    <property type="entry name" value="Choline/Carnitine o-acyltransferase, domain 2"/>
    <property type="match status" value="1"/>
</dbReference>
<dbReference type="InterPro" id="IPR039551">
    <property type="entry name" value="Cho/carn_acyl_trans"/>
</dbReference>
<dbReference type="Gene3D" id="3.30.559.10">
    <property type="entry name" value="Chloramphenicol acetyltransferase-like domain"/>
    <property type="match status" value="1"/>
</dbReference>
<dbReference type="GO" id="GO:0009437">
    <property type="term" value="P:carnitine metabolic process"/>
    <property type="evidence" value="ECO:0007669"/>
    <property type="project" value="TreeGrafter"/>
</dbReference>
<dbReference type="InterPro" id="IPR023213">
    <property type="entry name" value="CAT-like_dom_sf"/>
</dbReference>
<dbReference type="VEuPathDB" id="FungiDB:CAGL0C05027g"/>
<dbReference type="EMBL" id="LLZZ01000174">
    <property type="protein sequence ID" value="KTA96097.1"/>
    <property type="molecule type" value="Genomic_DNA"/>
</dbReference>
<gene>
    <name evidence="7" type="ORF">AO440_000575</name>
</gene>
<dbReference type="SUPFAM" id="SSF52777">
    <property type="entry name" value="CoA-dependent acyltransferases"/>
    <property type="match status" value="2"/>
</dbReference>
<dbReference type="VEuPathDB" id="FungiDB:B1J91_C05027g"/>
<evidence type="ECO:0000256" key="4">
    <source>
        <dbReference type="PIRSR" id="PIRSR600542-1"/>
    </source>
</evidence>
<reference evidence="7 8" key="1">
    <citation type="submission" date="2015-10" db="EMBL/GenBank/DDBJ databases">
        <title>Draft genomes sequences of Candida glabrata isolates 1A, 1B, 2A, 2B, 3A and 3B.</title>
        <authorList>
            <person name="Haavelsrud O.E."/>
            <person name="Gaustad P."/>
        </authorList>
    </citation>
    <scope>NUCLEOTIDE SEQUENCE [LARGE SCALE GENOMIC DNA]</scope>
    <source>
        <strain evidence="7">910700640</strain>
    </source>
</reference>
<dbReference type="VEuPathDB" id="FungiDB:GVI51_C04785"/>
<dbReference type="GO" id="GO:0004092">
    <property type="term" value="F:carnitine O-acetyltransferase activity"/>
    <property type="evidence" value="ECO:0007669"/>
    <property type="project" value="TreeGrafter"/>
</dbReference>
<comment type="caution">
    <text evidence="7">The sequence shown here is derived from an EMBL/GenBank/DDBJ whole genome shotgun (WGS) entry which is preliminary data.</text>
</comment>
<dbReference type="FunFam" id="3.30.559.70:FF:000003">
    <property type="entry name" value="Carnitine acetyl transferase FacC"/>
    <property type="match status" value="1"/>
</dbReference>
<dbReference type="GO" id="GO:0005739">
    <property type="term" value="C:mitochondrion"/>
    <property type="evidence" value="ECO:0007669"/>
    <property type="project" value="TreeGrafter"/>
</dbReference>
<keyword evidence="2 7" id="KW-0808">Transferase</keyword>
<feature type="region of interest" description="Disordered" evidence="5">
    <location>
        <begin position="689"/>
        <end position="725"/>
    </location>
</feature>
<feature type="compositionally biased region" description="Basic and acidic residues" evidence="5">
    <location>
        <begin position="698"/>
        <end position="713"/>
    </location>
</feature>
<evidence type="ECO:0000256" key="1">
    <source>
        <dbReference type="ARBA" id="ARBA00005232"/>
    </source>
</evidence>
<evidence type="ECO:0000313" key="7">
    <source>
        <dbReference type="EMBL" id="KTA96097.1"/>
    </source>
</evidence>
<dbReference type="FunFam" id="3.30.559.10:FF:000019">
    <property type="entry name" value="Carnitine acetyl transferase"/>
    <property type="match status" value="1"/>
</dbReference>
<feature type="active site" description="Proton acceptor" evidence="4">
    <location>
        <position position="382"/>
    </location>
</feature>
<proteinExistence type="inferred from homology"/>
<evidence type="ECO:0000256" key="2">
    <source>
        <dbReference type="ARBA" id="ARBA00022679"/>
    </source>
</evidence>
<dbReference type="PANTHER" id="PTHR22589">
    <property type="entry name" value="CARNITINE O-ACYLTRANSFERASE"/>
    <property type="match status" value="1"/>
</dbReference>
<dbReference type="VEuPathDB" id="FungiDB:GWK60_C04543"/>
<evidence type="ECO:0000256" key="3">
    <source>
        <dbReference type="ARBA" id="ARBA00023315"/>
    </source>
</evidence>
<name>A0A0W0C962_CANGB</name>
<dbReference type="InterPro" id="IPR000542">
    <property type="entry name" value="Carn_acyl_trans"/>
</dbReference>
<evidence type="ECO:0000313" key="8">
    <source>
        <dbReference type="Proteomes" id="UP000054886"/>
    </source>
</evidence>
<dbReference type="Pfam" id="PF00755">
    <property type="entry name" value="Carn_acyltransf"/>
    <property type="match status" value="1"/>
</dbReference>
<dbReference type="PROSITE" id="PS00439">
    <property type="entry name" value="ACYLTRANSF_C_1"/>
    <property type="match status" value="1"/>
</dbReference>
<organism evidence="7 8">
    <name type="scientific">Candida glabrata</name>
    <name type="common">Yeast</name>
    <name type="synonym">Torulopsis glabrata</name>
    <dbReference type="NCBI Taxonomy" id="5478"/>
    <lineage>
        <taxon>Eukaryota</taxon>
        <taxon>Fungi</taxon>
        <taxon>Dikarya</taxon>
        <taxon>Ascomycota</taxon>
        <taxon>Saccharomycotina</taxon>
        <taxon>Saccharomycetes</taxon>
        <taxon>Saccharomycetales</taxon>
        <taxon>Saccharomycetaceae</taxon>
        <taxon>Nakaseomyces</taxon>
    </lineage>
</organism>
<dbReference type="Proteomes" id="UP000054886">
    <property type="component" value="Unassembled WGS sequence"/>
</dbReference>
<feature type="domain" description="Choline/carnitine acyltransferase" evidence="6">
    <location>
        <begin position="27"/>
        <end position="670"/>
    </location>
</feature>
<keyword evidence="3" id="KW-0012">Acyltransferase</keyword>
<evidence type="ECO:0000259" key="6">
    <source>
        <dbReference type="Pfam" id="PF00755"/>
    </source>
</evidence>